<evidence type="ECO:0000313" key="2">
    <source>
        <dbReference type="EMBL" id="KIN99428.1"/>
    </source>
</evidence>
<accession>A0A0C3NW73</accession>
<proteinExistence type="predicted"/>
<reference evidence="3" key="2">
    <citation type="submission" date="2015-01" db="EMBL/GenBank/DDBJ databases">
        <title>Evolutionary Origins and Diversification of the Mycorrhizal Mutualists.</title>
        <authorList>
            <consortium name="DOE Joint Genome Institute"/>
            <consortium name="Mycorrhizal Genomics Consortium"/>
            <person name="Kohler A."/>
            <person name="Kuo A."/>
            <person name="Nagy L.G."/>
            <person name="Floudas D."/>
            <person name="Copeland A."/>
            <person name="Barry K.W."/>
            <person name="Cichocki N."/>
            <person name="Veneault-Fourrey C."/>
            <person name="LaButti K."/>
            <person name="Lindquist E.A."/>
            <person name="Lipzen A."/>
            <person name="Lundell T."/>
            <person name="Morin E."/>
            <person name="Murat C."/>
            <person name="Riley R."/>
            <person name="Ohm R."/>
            <person name="Sun H."/>
            <person name="Tunlid A."/>
            <person name="Henrissat B."/>
            <person name="Grigoriev I.V."/>
            <person name="Hibbett D.S."/>
            <person name="Martin F."/>
        </authorList>
    </citation>
    <scope>NUCLEOTIDE SEQUENCE [LARGE SCALE GENOMIC DNA]</scope>
    <source>
        <strain evidence="3">Marx 270</strain>
    </source>
</reference>
<dbReference type="OrthoDB" id="10607339at2759"/>
<sequence>MIKSNNILESLSVRPSNISFPSHLTILKENFGFKWASQKLFPWKSLPNQLAGSTLVMYNWPADVIFPGEECRGKASGKGISDLTCTDCSKLVAALVDTSKSKLCIWHDPKNKSMSSIFLWLMSTNAAIANLLTSKSPVIISAPPSFDSKLPRGKQIFCSLEVDHLGPARLLNRSATHVKKTKLKKAAPAGGDVEKGNSAAINASDSVEEVPAAKPGTSTITSGMQLVGVLRPQQSSKSKITTTSELVISDNSLISESESPSDDYLPDQQS</sequence>
<name>A0A0C3NW73_PISTI</name>
<gene>
    <name evidence="2" type="ORF">M404DRAFT_155319</name>
</gene>
<dbReference type="HOGENOM" id="CLU_1031032_0_0_1"/>
<organism evidence="2 3">
    <name type="scientific">Pisolithus tinctorius Marx 270</name>
    <dbReference type="NCBI Taxonomy" id="870435"/>
    <lineage>
        <taxon>Eukaryota</taxon>
        <taxon>Fungi</taxon>
        <taxon>Dikarya</taxon>
        <taxon>Basidiomycota</taxon>
        <taxon>Agaricomycotina</taxon>
        <taxon>Agaricomycetes</taxon>
        <taxon>Agaricomycetidae</taxon>
        <taxon>Boletales</taxon>
        <taxon>Sclerodermatineae</taxon>
        <taxon>Pisolithaceae</taxon>
        <taxon>Pisolithus</taxon>
    </lineage>
</organism>
<keyword evidence="3" id="KW-1185">Reference proteome</keyword>
<dbReference type="AlphaFoldDB" id="A0A0C3NW73"/>
<dbReference type="EMBL" id="KN832005">
    <property type="protein sequence ID" value="KIN99428.1"/>
    <property type="molecule type" value="Genomic_DNA"/>
</dbReference>
<protein>
    <submittedName>
        <fullName evidence="2">Uncharacterized protein</fullName>
    </submittedName>
</protein>
<dbReference type="InParanoid" id="A0A0C3NW73"/>
<evidence type="ECO:0000313" key="3">
    <source>
        <dbReference type="Proteomes" id="UP000054217"/>
    </source>
</evidence>
<reference evidence="2 3" key="1">
    <citation type="submission" date="2014-04" db="EMBL/GenBank/DDBJ databases">
        <authorList>
            <consortium name="DOE Joint Genome Institute"/>
            <person name="Kuo A."/>
            <person name="Kohler A."/>
            <person name="Costa M.D."/>
            <person name="Nagy L.G."/>
            <person name="Floudas D."/>
            <person name="Copeland A."/>
            <person name="Barry K.W."/>
            <person name="Cichocki N."/>
            <person name="Veneault-Fourrey C."/>
            <person name="LaButti K."/>
            <person name="Lindquist E.A."/>
            <person name="Lipzen A."/>
            <person name="Lundell T."/>
            <person name="Morin E."/>
            <person name="Murat C."/>
            <person name="Sun H."/>
            <person name="Tunlid A."/>
            <person name="Henrissat B."/>
            <person name="Grigoriev I.V."/>
            <person name="Hibbett D.S."/>
            <person name="Martin F."/>
            <person name="Nordberg H.P."/>
            <person name="Cantor M.N."/>
            <person name="Hua S.X."/>
        </authorList>
    </citation>
    <scope>NUCLEOTIDE SEQUENCE [LARGE SCALE GENOMIC DNA]</scope>
    <source>
        <strain evidence="2 3">Marx 270</strain>
    </source>
</reference>
<feature type="region of interest" description="Disordered" evidence="1">
    <location>
        <begin position="247"/>
        <end position="270"/>
    </location>
</feature>
<feature type="compositionally biased region" description="Acidic residues" evidence="1">
    <location>
        <begin position="259"/>
        <end position="270"/>
    </location>
</feature>
<feature type="compositionally biased region" description="Polar residues" evidence="1">
    <location>
        <begin position="247"/>
        <end position="258"/>
    </location>
</feature>
<evidence type="ECO:0000256" key="1">
    <source>
        <dbReference type="SAM" id="MobiDB-lite"/>
    </source>
</evidence>
<dbReference type="Proteomes" id="UP000054217">
    <property type="component" value="Unassembled WGS sequence"/>
</dbReference>